<proteinExistence type="predicted"/>
<name>A0A4Y6PRG7_PERCE</name>
<evidence type="ECO:0000313" key="3">
    <source>
        <dbReference type="Proteomes" id="UP000315995"/>
    </source>
</evidence>
<sequence>MKEVFASELLSSETLEHARKVARELYDEFDLDAALAPYSPYRHDGVRDERPVLHLEDVSGIPFVADIPGVEEYQHRARVRAETGDLFVAVTSPVEGYEAYCQQKLGLGEPDFFQAKPVSGPMTIAEACAYGHNLDRIAEWAAERGGVVIEPYMSIEAVWTLAEKLSERGVDASVTGPPPPALWIANDKGALAGVIDRVADGAWNVETHQETAPEAMVRRLIELAERHHMVGLKRTRCASAMGNIVFESAMIRRVEPIELDRQVRQFLTKTEWDEGEEVLVVEWAQTDESPSTQMWIPPADVGEVRLDGVYQQILSGPERVFVGSRPSTLPDEVNRQLAEASFVLATIFQEFGYVGRCSFDFIVVGDPEGDFDIRVTECNGRWGGTSTPMHLVDRLVNGARPPYIAQDYVHPELVGVGLPHILEAVGDELFDPETGEGRFVFYNCGPLAKKGKLDVISFGATPADAQEGVQRVLPELLGLS</sequence>
<dbReference type="OrthoDB" id="233008at2"/>
<dbReference type="RefSeq" id="WP_141196879.1">
    <property type="nucleotide sequence ID" value="NZ_CP041186.1"/>
</dbReference>
<feature type="domain" description="Pre ATP-grasp" evidence="1">
    <location>
        <begin position="75"/>
        <end position="165"/>
    </location>
</feature>
<reference evidence="2 3" key="1">
    <citation type="submission" date="2019-06" db="EMBL/GenBank/DDBJ databases">
        <title>Persicimonas caeni gen. nov., sp. nov., a predatory bacterium isolated from solar saltern.</title>
        <authorList>
            <person name="Wang S."/>
        </authorList>
    </citation>
    <scope>NUCLEOTIDE SEQUENCE [LARGE SCALE GENOMIC DNA]</scope>
    <source>
        <strain evidence="2 3">YN101</strain>
    </source>
</reference>
<dbReference type="Pfam" id="PF18604">
    <property type="entry name" value="PreAtp-grasp"/>
    <property type="match status" value="1"/>
</dbReference>
<protein>
    <recommendedName>
        <fullName evidence="1">Pre ATP-grasp domain-containing protein</fullName>
    </recommendedName>
</protein>
<dbReference type="AlphaFoldDB" id="A0A4Y6PRG7"/>
<gene>
    <name evidence="2" type="ORF">FIV42_06445</name>
</gene>
<evidence type="ECO:0000259" key="1">
    <source>
        <dbReference type="Pfam" id="PF18604"/>
    </source>
</evidence>
<accession>A0A5B8Y6C7</accession>
<dbReference type="Proteomes" id="UP000315995">
    <property type="component" value="Chromosome"/>
</dbReference>
<dbReference type="InterPro" id="IPR040754">
    <property type="entry name" value="PreAtp-grasp"/>
</dbReference>
<evidence type="ECO:0000313" key="2">
    <source>
        <dbReference type="EMBL" id="QDG50385.1"/>
    </source>
</evidence>
<dbReference type="SUPFAM" id="SSF56059">
    <property type="entry name" value="Glutathione synthetase ATP-binding domain-like"/>
    <property type="match status" value="1"/>
</dbReference>
<accession>A0A4Y6PRG7</accession>
<organism evidence="2 3">
    <name type="scientific">Persicimonas caeni</name>
    <dbReference type="NCBI Taxonomy" id="2292766"/>
    <lineage>
        <taxon>Bacteria</taxon>
        <taxon>Deltaproteobacteria</taxon>
        <taxon>Bradymonadales</taxon>
        <taxon>Bradymonadaceae</taxon>
        <taxon>Persicimonas</taxon>
    </lineage>
</organism>
<keyword evidence="3" id="KW-1185">Reference proteome</keyword>
<dbReference type="EMBL" id="CP041186">
    <property type="protein sequence ID" value="QDG50385.1"/>
    <property type="molecule type" value="Genomic_DNA"/>
</dbReference>